<dbReference type="STRING" id="1348657.M622_06250"/>
<feature type="compositionally biased region" description="Basic and acidic residues" evidence="1">
    <location>
        <begin position="84"/>
        <end position="93"/>
    </location>
</feature>
<dbReference type="Proteomes" id="UP000015455">
    <property type="component" value="Unassembled WGS sequence"/>
</dbReference>
<dbReference type="PATRIC" id="fig|1348657.5.peg.3239"/>
<dbReference type="OrthoDB" id="7596688at2"/>
<evidence type="ECO:0000256" key="1">
    <source>
        <dbReference type="SAM" id="MobiDB-lite"/>
    </source>
</evidence>
<accession>S9ZL28</accession>
<sequence length="136" mass="14653">MTVFAAPSLFSQKIARALARGLVGLLMLSHALFAFSSAISLSHDPLRATTHVHAFAAADLGQDDHGHSHDDFEDEGGPHQHGHNAADHSHDKPNVPPAHAMGIPPLSDQWVADDRRSVYPAPCATLERPPKRLLIV</sequence>
<gene>
    <name evidence="2" type="ORF">M622_06250</name>
</gene>
<dbReference type="AlphaFoldDB" id="S9ZL28"/>
<dbReference type="RefSeq" id="WP_021250629.1">
    <property type="nucleotide sequence ID" value="NZ_ATJV01000092.1"/>
</dbReference>
<comment type="caution">
    <text evidence="2">The sequence shown here is derived from an EMBL/GenBank/DDBJ whole genome shotgun (WGS) entry which is preliminary data.</text>
</comment>
<proteinExistence type="predicted"/>
<dbReference type="eggNOG" id="ENOG5033BR7">
    <property type="taxonomic scope" value="Bacteria"/>
</dbReference>
<protein>
    <submittedName>
        <fullName evidence="2">Uncharacterized protein</fullName>
    </submittedName>
</protein>
<evidence type="ECO:0000313" key="3">
    <source>
        <dbReference type="Proteomes" id="UP000015455"/>
    </source>
</evidence>
<dbReference type="EMBL" id="ATJV01000092">
    <property type="protein sequence ID" value="EPZ14172.1"/>
    <property type="molecule type" value="Genomic_DNA"/>
</dbReference>
<organism evidence="2 3">
    <name type="scientific">Thauera terpenica 58Eu</name>
    <dbReference type="NCBI Taxonomy" id="1348657"/>
    <lineage>
        <taxon>Bacteria</taxon>
        <taxon>Pseudomonadati</taxon>
        <taxon>Pseudomonadota</taxon>
        <taxon>Betaproteobacteria</taxon>
        <taxon>Rhodocyclales</taxon>
        <taxon>Zoogloeaceae</taxon>
        <taxon>Thauera</taxon>
    </lineage>
</organism>
<keyword evidence="3" id="KW-1185">Reference proteome</keyword>
<reference evidence="2 3" key="1">
    <citation type="submission" date="2013-06" db="EMBL/GenBank/DDBJ databases">
        <title>Draft genome sequence of Thauera terpenica.</title>
        <authorList>
            <person name="Liu B."/>
            <person name="Frostegard A.H."/>
            <person name="Shapleigh J.P."/>
        </authorList>
    </citation>
    <scope>NUCLEOTIDE SEQUENCE [LARGE SCALE GENOMIC DNA]</scope>
    <source>
        <strain evidence="2 3">58Eu</strain>
    </source>
</reference>
<name>S9ZL28_9RHOO</name>
<feature type="region of interest" description="Disordered" evidence="1">
    <location>
        <begin position="59"/>
        <end position="106"/>
    </location>
</feature>
<evidence type="ECO:0000313" key="2">
    <source>
        <dbReference type="EMBL" id="EPZ14172.1"/>
    </source>
</evidence>